<reference evidence="3 4" key="1">
    <citation type="submission" date="2019-02" db="EMBL/GenBank/DDBJ databases">
        <title>Sequencing the genomes of 1000 actinobacteria strains.</title>
        <authorList>
            <person name="Klenk H.-P."/>
        </authorList>
    </citation>
    <scope>NUCLEOTIDE SEQUENCE [LARGE SCALE GENOMIC DNA]</scope>
    <source>
        <strain evidence="3 4">DSM 45162</strain>
    </source>
</reference>
<keyword evidence="4" id="KW-1185">Reference proteome</keyword>
<dbReference type="Proteomes" id="UP000292564">
    <property type="component" value="Unassembled WGS sequence"/>
</dbReference>
<dbReference type="AlphaFoldDB" id="A0A4Q7ZEK1"/>
<proteinExistence type="predicted"/>
<dbReference type="CDD" id="cd00161">
    <property type="entry name" value="beta-trefoil_Ricin-like"/>
    <property type="match status" value="1"/>
</dbReference>
<name>A0A4Q7ZEK1_9ACTN</name>
<dbReference type="EMBL" id="SHKY01000001">
    <property type="protein sequence ID" value="RZU49150.1"/>
    <property type="molecule type" value="Genomic_DNA"/>
</dbReference>
<dbReference type="Pfam" id="PF00652">
    <property type="entry name" value="Ricin_B_lectin"/>
    <property type="match status" value="1"/>
</dbReference>
<sequence length="514" mass="53149">MRLPSRTLRRPDADRGSLPIAMLLTLVGLAMSALLVPAVVQQVRGTQGASERTRALHAAEAGLDAAMGQIRAAVDGTGAGDAARLPTGQLDGNAAPDGGQRYRVTFAYRDLDGNPLGPVITEQPGSAVLTSTGVAGPDGAFDARTAGARTLRATYSFRTSNEHIPGGQIHVRSARADLCVDAGSADPAPGTAVTMQACVDAPQPPSQLFAYNPDLTITLVSSRTSANPAGMCLDAGTPHSAGATVRVERCAGTSPAAARQQWSANDVANFMGTSDGTSLDNFCFNVLQPDTVGSTVVLGTGGNCWGDYDNKQTFQPDPAVGAGAAGAATGQLVNYEQFGRCLDVTEKNTGAGYLIAWPCKQAPNPNNVGWNQRWKLPAVGGTSNTGTGPITVTVGGREYCLKSPGSTNAYPTVTACPSGTLPAELTWTVYGDTGTYATSYQIVDGAHPTTAGLCLAAADLKATPPQLYDPARYKGPPIARIVLRTCDGKAAQKWNAPADLSLPTPLRDVHERTG</sequence>
<dbReference type="OrthoDB" id="4816288at2"/>
<evidence type="ECO:0000259" key="2">
    <source>
        <dbReference type="SMART" id="SM00458"/>
    </source>
</evidence>
<gene>
    <name evidence="3" type="ORF">EV385_0886</name>
</gene>
<dbReference type="InterPro" id="IPR035992">
    <property type="entry name" value="Ricin_B-like_lectins"/>
</dbReference>
<evidence type="ECO:0000256" key="1">
    <source>
        <dbReference type="SAM" id="Phobius"/>
    </source>
</evidence>
<accession>A0A4Q7ZEK1</accession>
<feature type="domain" description="Ricin B lectin" evidence="2">
    <location>
        <begin position="329"/>
        <end position="497"/>
    </location>
</feature>
<evidence type="ECO:0000313" key="3">
    <source>
        <dbReference type="EMBL" id="RZU49150.1"/>
    </source>
</evidence>
<dbReference type="PROSITE" id="PS50231">
    <property type="entry name" value="RICIN_B_LECTIN"/>
    <property type="match status" value="2"/>
</dbReference>
<organism evidence="3 4">
    <name type="scientific">Krasilnikovia cinnamomea</name>
    <dbReference type="NCBI Taxonomy" id="349313"/>
    <lineage>
        <taxon>Bacteria</taxon>
        <taxon>Bacillati</taxon>
        <taxon>Actinomycetota</taxon>
        <taxon>Actinomycetes</taxon>
        <taxon>Micromonosporales</taxon>
        <taxon>Micromonosporaceae</taxon>
        <taxon>Krasilnikovia</taxon>
    </lineage>
</organism>
<dbReference type="Gene3D" id="2.80.10.50">
    <property type="match status" value="2"/>
</dbReference>
<keyword evidence="1" id="KW-1133">Transmembrane helix</keyword>
<keyword evidence="1" id="KW-0472">Membrane</keyword>
<evidence type="ECO:0000313" key="4">
    <source>
        <dbReference type="Proteomes" id="UP000292564"/>
    </source>
</evidence>
<comment type="caution">
    <text evidence="3">The sequence shown here is derived from an EMBL/GenBank/DDBJ whole genome shotgun (WGS) entry which is preliminary data.</text>
</comment>
<feature type="domain" description="Ricin B lectin" evidence="2">
    <location>
        <begin position="166"/>
        <end position="315"/>
    </location>
</feature>
<keyword evidence="3" id="KW-0430">Lectin</keyword>
<protein>
    <submittedName>
        <fullName evidence="3">Ricin-type beta-trefoil lectin protein</fullName>
    </submittedName>
</protein>
<dbReference type="InterPro" id="IPR000772">
    <property type="entry name" value="Ricin_B_lectin"/>
</dbReference>
<dbReference type="SMART" id="SM00458">
    <property type="entry name" value="RICIN"/>
    <property type="match status" value="2"/>
</dbReference>
<feature type="transmembrane region" description="Helical" evidence="1">
    <location>
        <begin position="20"/>
        <end position="40"/>
    </location>
</feature>
<dbReference type="RefSeq" id="WP_130508278.1">
    <property type="nucleotide sequence ID" value="NZ_SHKY01000001.1"/>
</dbReference>
<dbReference type="GO" id="GO:0030246">
    <property type="term" value="F:carbohydrate binding"/>
    <property type="evidence" value="ECO:0007669"/>
    <property type="project" value="UniProtKB-KW"/>
</dbReference>
<keyword evidence="1" id="KW-0812">Transmembrane</keyword>
<dbReference type="SUPFAM" id="SSF50370">
    <property type="entry name" value="Ricin B-like lectins"/>
    <property type="match status" value="2"/>
</dbReference>